<reference evidence="1" key="1">
    <citation type="submission" date="2014-12" db="EMBL/GenBank/DDBJ databases">
        <title>Insight into the proteome of Arion vulgaris.</title>
        <authorList>
            <person name="Aradska J."/>
            <person name="Bulat T."/>
            <person name="Smidak R."/>
            <person name="Sarate P."/>
            <person name="Gangsoo J."/>
            <person name="Sialana F."/>
            <person name="Bilban M."/>
            <person name="Lubec G."/>
        </authorList>
    </citation>
    <scope>NUCLEOTIDE SEQUENCE</scope>
    <source>
        <tissue evidence="1">Skin</tissue>
    </source>
</reference>
<dbReference type="AlphaFoldDB" id="A0A0B7BAG9"/>
<protein>
    <submittedName>
        <fullName evidence="1">Uncharacterized protein</fullName>
    </submittedName>
</protein>
<sequence>MKDLFSRSMSQQDIKWSLQCKGLTSVHHMSPNVLVTLRIHDTPSDKCIAQTLLL</sequence>
<gene>
    <name evidence="1" type="primary">ORF168785</name>
</gene>
<evidence type="ECO:0000313" key="1">
    <source>
        <dbReference type="EMBL" id="CEK89065.1"/>
    </source>
</evidence>
<organism evidence="1">
    <name type="scientific">Arion vulgaris</name>
    <dbReference type="NCBI Taxonomy" id="1028688"/>
    <lineage>
        <taxon>Eukaryota</taxon>
        <taxon>Metazoa</taxon>
        <taxon>Spiralia</taxon>
        <taxon>Lophotrochozoa</taxon>
        <taxon>Mollusca</taxon>
        <taxon>Gastropoda</taxon>
        <taxon>Heterobranchia</taxon>
        <taxon>Euthyneura</taxon>
        <taxon>Panpulmonata</taxon>
        <taxon>Eupulmonata</taxon>
        <taxon>Stylommatophora</taxon>
        <taxon>Helicina</taxon>
        <taxon>Arionoidea</taxon>
        <taxon>Arionidae</taxon>
        <taxon>Arion</taxon>
    </lineage>
</organism>
<accession>A0A0B7BAG9</accession>
<dbReference type="EMBL" id="HACG01042200">
    <property type="protein sequence ID" value="CEK89065.1"/>
    <property type="molecule type" value="Transcribed_RNA"/>
</dbReference>
<name>A0A0B7BAG9_9EUPU</name>
<proteinExistence type="predicted"/>